<dbReference type="Proteomes" id="UP000253307">
    <property type="component" value="Unassembled WGS sequence"/>
</dbReference>
<comment type="caution">
    <text evidence="5">Lacks conserved residue(s) required for the propagation of feature annotation.</text>
</comment>
<dbReference type="GO" id="GO:0070038">
    <property type="term" value="F:rRNA (pseudouridine-N3-)-methyltransferase activity"/>
    <property type="evidence" value="ECO:0007669"/>
    <property type="project" value="UniProtKB-UniRule"/>
</dbReference>
<keyword evidence="2 5" id="KW-0808">Transferase</keyword>
<dbReference type="Pfam" id="PF02590">
    <property type="entry name" value="SPOUT_MTase"/>
    <property type="match status" value="1"/>
</dbReference>
<dbReference type="InterPro" id="IPR029028">
    <property type="entry name" value="Alpha/beta_knot_MTases"/>
</dbReference>
<sequence>MKFKVHSISSKSQVWEETALEFYKKRLYEHELIFLNHKHKLSSKNSEELIQSESGILLNKVEKIDRAISWDIKGRSISSKEFANLITEYSMNDHQIEFVIGGSHGLSNEVLDKSNHVISASKLTFPHRLFKIILSEQIYRACLIISNHPYHK</sequence>
<comment type="similarity">
    <text evidence="4 5">Belongs to the RNA methyltransferase RlmH family.</text>
</comment>
<evidence type="ECO:0000256" key="1">
    <source>
        <dbReference type="ARBA" id="ARBA00022603"/>
    </source>
</evidence>
<dbReference type="GO" id="GO:0005737">
    <property type="term" value="C:cytoplasm"/>
    <property type="evidence" value="ECO:0007669"/>
    <property type="project" value="UniProtKB-SubCell"/>
</dbReference>
<dbReference type="HAMAP" id="MF_00658">
    <property type="entry name" value="23SrRNA_methyltr_H"/>
    <property type="match status" value="1"/>
</dbReference>
<dbReference type="PANTHER" id="PTHR33603:SF1">
    <property type="entry name" value="RIBOSOMAL RNA LARGE SUBUNIT METHYLTRANSFERASE H"/>
    <property type="match status" value="1"/>
</dbReference>
<dbReference type="AlphaFoldDB" id="A0A368BRV6"/>
<organism evidence="6 7">
    <name type="scientific">SAR86 cluster bacterium</name>
    <dbReference type="NCBI Taxonomy" id="2030880"/>
    <lineage>
        <taxon>Bacteria</taxon>
        <taxon>Pseudomonadati</taxon>
        <taxon>Pseudomonadota</taxon>
        <taxon>Gammaproteobacteria</taxon>
        <taxon>SAR86 cluster</taxon>
    </lineage>
</organism>
<evidence type="ECO:0000256" key="4">
    <source>
        <dbReference type="ARBA" id="ARBA00038303"/>
    </source>
</evidence>
<keyword evidence="3 5" id="KW-0949">S-adenosyl-L-methionine</keyword>
<keyword evidence="1 5" id="KW-0489">Methyltransferase</keyword>
<protein>
    <recommendedName>
        <fullName evidence="5">Ribosomal RNA large subunit methyltransferase H</fullName>
        <ecNumber evidence="5">2.1.1.177</ecNumber>
    </recommendedName>
    <alternativeName>
        <fullName evidence="5">23S rRNA (pseudouridine1915-N3)-methyltransferase</fullName>
    </alternativeName>
    <alternativeName>
        <fullName evidence="5">23S rRNA m3Psi1915 methyltransferase</fullName>
    </alternativeName>
    <alternativeName>
        <fullName evidence="5">rRNA (pseudouridine-N3-)-methyltransferase RlmH</fullName>
    </alternativeName>
</protein>
<comment type="function">
    <text evidence="5">Specifically methylates the pseudouridine at position 1915 (m3Psi1915) in 23S rRNA.</text>
</comment>
<reference evidence="6 7" key="1">
    <citation type="journal article" date="2018" name="Microbiome">
        <title>Fine metagenomic profile of the Mediterranean stratified and mixed water columns revealed by assembly and recruitment.</title>
        <authorList>
            <person name="Haro-Moreno J.M."/>
            <person name="Lopez-Perez M."/>
            <person name="De La Torre J.R."/>
            <person name="Picazo A."/>
            <person name="Camacho A."/>
            <person name="Rodriguez-Valera F."/>
        </authorList>
    </citation>
    <scope>NUCLEOTIDE SEQUENCE [LARGE SCALE GENOMIC DNA]</scope>
    <source>
        <strain evidence="6">MED-G82</strain>
    </source>
</reference>
<dbReference type="CDD" id="cd18081">
    <property type="entry name" value="RlmH-like"/>
    <property type="match status" value="1"/>
</dbReference>
<dbReference type="InterPro" id="IPR003742">
    <property type="entry name" value="RlmH-like"/>
</dbReference>
<gene>
    <name evidence="5" type="primary">rlmH</name>
    <name evidence="6" type="ORF">DBW96_04110</name>
</gene>
<dbReference type="InterPro" id="IPR029026">
    <property type="entry name" value="tRNA_m1G_MTases_N"/>
</dbReference>
<dbReference type="Gene3D" id="3.40.1280.10">
    <property type="match status" value="1"/>
</dbReference>
<dbReference type="SUPFAM" id="SSF75217">
    <property type="entry name" value="alpha/beta knot"/>
    <property type="match status" value="1"/>
</dbReference>
<dbReference type="PANTHER" id="PTHR33603">
    <property type="entry name" value="METHYLTRANSFERASE"/>
    <property type="match status" value="1"/>
</dbReference>
<keyword evidence="5" id="KW-0698">rRNA processing</keyword>
<evidence type="ECO:0000256" key="5">
    <source>
        <dbReference type="HAMAP-Rule" id="MF_00658"/>
    </source>
</evidence>
<evidence type="ECO:0000256" key="3">
    <source>
        <dbReference type="ARBA" id="ARBA00022691"/>
    </source>
</evidence>
<comment type="subunit">
    <text evidence="5">Homodimer.</text>
</comment>
<keyword evidence="5" id="KW-0963">Cytoplasm</keyword>
<dbReference type="PIRSF" id="PIRSF004505">
    <property type="entry name" value="MT_bac"/>
    <property type="match status" value="1"/>
</dbReference>
<evidence type="ECO:0000256" key="2">
    <source>
        <dbReference type="ARBA" id="ARBA00022679"/>
    </source>
</evidence>
<dbReference type="EMBL" id="QOPE01000035">
    <property type="protein sequence ID" value="RCL39825.1"/>
    <property type="molecule type" value="Genomic_DNA"/>
</dbReference>
<evidence type="ECO:0000313" key="6">
    <source>
        <dbReference type="EMBL" id="RCL39825.1"/>
    </source>
</evidence>
<evidence type="ECO:0000313" key="7">
    <source>
        <dbReference type="Proteomes" id="UP000253307"/>
    </source>
</evidence>
<comment type="subcellular location">
    <subcellularLocation>
        <location evidence="5">Cytoplasm</location>
    </subcellularLocation>
</comment>
<name>A0A368BRV6_9GAMM</name>
<dbReference type="EC" id="2.1.1.177" evidence="5"/>
<feature type="binding site" evidence="5">
    <location>
        <position position="101"/>
    </location>
    <ligand>
        <name>S-adenosyl-L-methionine</name>
        <dbReference type="ChEBI" id="CHEBI:59789"/>
    </ligand>
</feature>
<comment type="caution">
    <text evidence="6">The sequence shown here is derived from an EMBL/GenBank/DDBJ whole genome shotgun (WGS) entry which is preliminary data.</text>
</comment>
<comment type="catalytic activity">
    <reaction evidence="5">
        <text>pseudouridine(1915) in 23S rRNA + S-adenosyl-L-methionine = N(3)-methylpseudouridine(1915) in 23S rRNA + S-adenosyl-L-homocysteine + H(+)</text>
        <dbReference type="Rhea" id="RHEA:42752"/>
        <dbReference type="Rhea" id="RHEA-COMP:10221"/>
        <dbReference type="Rhea" id="RHEA-COMP:10222"/>
        <dbReference type="ChEBI" id="CHEBI:15378"/>
        <dbReference type="ChEBI" id="CHEBI:57856"/>
        <dbReference type="ChEBI" id="CHEBI:59789"/>
        <dbReference type="ChEBI" id="CHEBI:65314"/>
        <dbReference type="ChEBI" id="CHEBI:74486"/>
        <dbReference type="EC" id="2.1.1.177"/>
    </reaction>
</comment>
<proteinExistence type="inferred from homology"/>
<accession>A0A368BRV6</accession>